<dbReference type="InParanoid" id="D3BBZ8"/>
<evidence type="ECO:0000313" key="2">
    <source>
        <dbReference type="Proteomes" id="UP000001396"/>
    </source>
</evidence>
<sequence>MIGEIDSNNNNNNKCKNVNLPNILQKLIIRYCWQSDPTVYQLKRRVFTLVCWRWFKEIAFYFDSLVMFYSDLSIITEFQQHLTSKYNIYNESYQNQQIQSIKLYNNVNRIEHYRTPTAQSNQIIQSFFQHLHPSLNLIKLFKSPLQEDLFNNIIQVLFNNNNSDNNNNNNENNIINNNIKKYSYFDMFHLGVDGLSVIYERLTDIKTFDSVSFNCLRISNQIVKFLKQHSTHLQQVKLKGMRTLPTNLFSKERALSYKCLTRLDLVWLNVSESFMEFLEELPALKILQFGMFITPYSETNKSLLDKRFARNGYTVASEILASCMQHMTKLRKFVIEYHMSVGSRYHYKPILDIIKQGKLKSLEYLSLCDVDSKELPEVLELYKLQPKLTELRLSLKENERTFLVKASIFPFIQQLKPKYDINYYSNRDITTFHCARHHQLSEY</sequence>
<dbReference type="AlphaFoldDB" id="D3BBZ8"/>
<evidence type="ECO:0000313" key="1">
    <source>
        <dbReference type="EMBL" id="EFA81181.1"/>
    </source>
</evidence>
<proteinExistence type="predicted"/>
<dbReference type="Gene3D" id="3.80.10.10">
    <property type="entry name" value="Ribonuclease Inhibitor"/>
    <property type="match status" value="1"/>
</dbReference>
<reference evidence="1 2" key="1">
    <citation type="journal article" date="2011" name="Genome Res.">
        <title>Phylogeny-wide analysis of social amoeba genomes highlights ancient origins for complex intercellular communication.</title>
        <authorList>
            <person name="Heidel A.J."/>
            <person name="Lawal H.M."/>
            <person name="Felder M."/>
            <person name="Schilde C."/>
            <person name="Helps N.R."/>
            <person name="Tunggal B."/>
            <person name="Rivero F."/>
            <person name="John U."/>
            <person name="Schleicher M."/>
            <person name="Eichinger L."/>
            <person name="Platzer M."/>
            <person name="Noegel A.A."/>
            <person name="Schaap P."/>
            <person name="Gloeckner G."/>
        </authorList>
    </citation>
    <scope>NUCLEOTIDE SEQUENCE [LARGE SCALE GENOMIC DNA]</scope>
    <source>
        <strain evidence="2">ATCC 26659 / Pp 5 / PN500</strain>
    </source>
</reference>
<keyword evidence="2" id="KW-1185">Reference proteome</keyword>
<gene>
    <name evidence="1" type="ORF">PPL_06018</name>
</gene>
<accession>D3BBZ8</accession>
<protein>
    <recommendedName>
        <fullName evidence="3">F-box domain-containing protein</fullName>
    </recommendedName>
</protein>
<dbReference type="RefSeq" id="XP_020433299.1">
    <property type="nucleotide sequence ID" value="XM_020576887.1"/>
</dbReference>
<evidence type="ECO:0008006" key="3">
    <source>
        <dbReference type="Google" id="ProtNLM"/>
    </source>
</evidence>
<name>D3BBZ8_HETP5</name>
<dbReference type="EMBL" id="ADBJ01000026">
    <property type="protein sequence ID" value="EFA81181.1"/>
    <property type="molecule type" value="Genomic_DNA"/>
</dbReference>
<dbReference type="InterPro" id="IPR032675">
    <property type="entry name" value="LRR_dom_sf"/>
</dbReference>
<comment type="caution">
    <text evidence="1">The sequence shown here is derived from an EMBL/GenBank/DDBJ whole genome shotgun (WGS) entry which is preliminary data.</text>
</comment>
<dbReference type="GeneID" id="31361502"/>
<dbReference type="Proteomes" id="UP000001396">
    <property type="component" value="Unassembled WGS sequence"/>
</dbReference>
<organism evidence="1 2">
    <name type="scientific">Heterostelium pallidum (strain ATCC 26659 / Pp 5 / PN500)</name>
    <name type="common">Cellular slime mold</name>
    <name type="synonym">Polysphondylium pallidum</name>
    <dbReference type="NCBI Taxonomy" id="670386"/>
    <lineage>
        <taxon>Eukaryota</taxon>
        <taxon>Amoebozoa</taxon>
        <taxon>Evosea</taxon>
        <taxon>Eumycetozoa</taxon>
        <taxon>Dictyostelia</taxon>
        <taxon>Acytosteliales</taxon>
        <taxon>Acytosteliaceae</taxon>
        <taxon>Heterostelium</taxon>
    </lineage>
</organism>